<evidence type="ECO:0000256" key="3">
    <source>
        <dbReference type="ARBA" id="ARBA00022679"/>
    </source>
</evidence>
<evidence type="ECO:0000256" key="2">
    <source>
        <dbReference type="ARBA" id="ARBA00022484"/>
    </source>
</evidence>
<dbReference type="GO" id="GO:0003723">
    <property type="term" value="F:RNA binding"/>
    <property type="evidence" value="ECO:0007669"/>
    <property type="project" value="UniProtKB-KW"/>
</dbReference>
<feature type="domain" description="RDRP core" evidence="9">
    <location>
        <begin position="286"/>
        <end position="839"/>
    </location>
</feature>
<comment type="catalytic activity">
    <reaction evidence="7 8">
        <text>RNA(n) + a ribonucleoside 5'-triphosphate = RNA(n+1) + diphosphate</text>
        <dbReference type="Rhea" id="RHEA:21248"/>
        <dbReference type="Rhea" id="RHEA-COMP:14527"/>
        <dbReference type="Rhea" id="RHEA-COMP:17342"/>
        <dbReference type="ChEBI" id="CHEBI:33019"/>
        <dbReference type="ChEBI" id="CHEBI:61557"/>
        <dbReference type="ChEBI" id="CHEBI:140395"/>
        <dbReference type="EC" id="2.7.7.48"/>
    </reaction>
</comment>
<evidence type="ECO:0000256" key="4">
    <source>
        <dbReference type="ARBA" id="ARBA00022695"/>
    </source>
</evidence>
<gene>
    <name evidence="11" type="ORF">IZO911_LOCUS18818</name>
</gene>
<dbReference type="PANTHER" id="PTHR23079">
    <property type="entry name" value="RNA-DEPENDENT RNA POLYMERASE"/>
    <property type="match status" value="1"/>
</dbReference>
<comment type="caution">
    <text evidence="11">The sequence shown here is derived from an EMBL/GenBank/DDBJ whole genome shotgun (WGS) entry which is preliminary data.</text>
</comment>
<dbReference type="GO" id="GO:0031380">
    <property type="term" value="C:nuclear RNA-directed RNA polymerase complex"/>
    <property type="evidence" value="ECO:0007669"/>
    <property type="project" value="TreeGrafter"/>
</dbReference>
<dbReference type="PANTHER" id="PTHR23079:SF55">
    <property type="entry name" value="RNA-DIRECTED RNA POLYMERASE"/>
    <property type="match status" value="1"/>
</dbReference>
<keyword evidence="2 8" id="KW-0696">RNA-directed RNA polymerase</keyword>
<dbReference type="InterPro" id="IPR007855">
    <property type="entry name" value="RDRP"/>
</dbReference>
<evidence type="ECO:0000313" key="12">
    <source>
        <dbReference type="Proteomes" id="UP000663860"/>
    </source>
</evidence>
<keyword evidence="5 8" id="KW-0694">RNA-binding</keyword>
<dbReference type="Proteomes" id="UP000663860">
    <property type="component" value="Unassembled WGS sequence"/>
</dbReference>
<dbReference type="GO" id="GO:0030422">
    <property type="term" value="P:siRNA processing"/>
    <property type="evidence" value="ECO:0007669"/>
    <property type="project" value="TreeGrafter"/>
</dbReference>
<evidence type="ECO:0000256" key="8">
    <source>
        <dbReference type="RuleBase" id="RU363098"/>
    </source>
</evidence>
<dbReference type="EMBL" id="CAJNOE010000184">
    <property type="protein sequence ID" value="CAF1022756.1"/>
    <property type="molecule type" value="Genomic_DNA"/>
</dbReference>
<organism evidence="11 12">
    <name type="scientific">Adineta steineri</name>
    <dbReference type="NCBI Taxonomy" id="433720"/>
    <lineage>
        <taxon>Eukaryota</taxon>
        <taxon>Metazoa</taxon>
        <taxon>Spiralia</taxon>
        <taxon>Gnathifera</taxon>
        <taxon>Rotifera</taxon>
        <taxon>Eurotatoria</taxon>
        <taxon>Bdelloidea</taxon>
        <taxon>Adinetida</taxon>
        <taxon>Adinetidae</taxon>
        <taxon>Adineta</taxon>
    </lineage>
</organism>
<dbReference type="Pfam" id="PF26253">
    <property type="entry name" value="RdRP_head"/>
    <property type="match status" value="1"/>
</dbReference>
<dbReference type="GO" id="GO:0003968">
    <property type="term" value="F:RNA-directed RNA polymerase activity"/>
    <property type="evidence" value="ECO:0007669"/>
    <property type="project" value="UniProtKB-KW"/>
</dbReference>
<evidence type="ECO:0000256" key="1">
    <source>
        <dbReference type="ARBA" id="ARBA00005762"/>
    </source>
</evidence>
<dbReference type="EC" id="2.7.7.48" evidence="8"/>
<evidence type="ECO:0000256" key="7">
    <source>
        <dbReference type="ARBA" id="ARBA00048744"/>
    </source>
</evidence>
<keyword evidence="3 8" id="KW-0808">Transferase</keyword>
<evidence type="ECO:0000259" key="9">
    <source>
        <dbReference type="Pfam" id="PF05183"/>
    </source>
</evidence>
<comment type="similarity">
    <text evidence="1 8">Belongs to the RdRP family.</text>
</comment>
<feature type="domain" description="RDRP C-terminal head" evidence="10">
    <location>
        <begin position="866"/>
        <end position="982"/>
    </location>
</feature>
<keyword evidence="6" id="KW-0943">RNA-mediated gene silencing</keyword>
<evidence type="ECO:0000256" key="5">
    <source>
        <dbReference type="ARBA" id="ARBA00022884"/>
    </source>
</evidence>
<accession>A0A814IF81</accession>
<evidence type="ECO:0000313" key="11">
    <source>
        <dbReference type="EMBL" id="CAF1022756.1"/>
    </source>
</evidence>
<sequence length="1064" mass="123951">MSFSLSLKKYHVTLGFGTFISPVKFKCAGPNFLYKKNQCSPCEINFIKYNRSICVYIKQKKFELKSEHIDIDRGVDVDEKSIDGFIVYIYLKGNPDEYELQKQANGYTRRLYLPNIRGKECEPCLSTIRLSIFSKNNTTNTIRQVLQHFIQYFKDHSIPIRDSSIKFLENKFIYRNNSSIHLNTFMKQYALQMFLSVGCRIYDQMINNNRMKKYIYELSNRNDDNLFYYVLERLRRFAVMSENYYSDFSIMIPDIIKKYEVLYLNSTFYRVDRSWTNYVRIPWFCFTPTRCIIKPYKFMRSNRVFRHMSDVSRCMAFVEFRDDTGSAFLPKELAPLLEYYLRNGFQFANRHYIYLHHAQSQIRNKQFYFYCEEEGGMTREELENWMGNFDDEKLPAKNTARRTQPFSSTEDTIEIDKELVETIPDVKTSDGKYNFTDGVGQISSELNLKVHEAIGVDVDNDGYVSSVLQIRYGGCKGTIAVNPLLDGQDKQLLIRPSMNKFKCDHQRLELCKRSLRRHLRLNRQVIDLLSYRGISSECLLVCQLRNILWLIKSLTSNESALSVLRQKVIRVLPWPEISYHSCLSKEPFFRRLLHKTISNNLQQLVTKAHINIPKARYMFGIVDEHKVLQQGQVFVQITDEEGTRTVLKGPVVITKNPCHHPGDLLVLEAVDNESLHHLYDVLVFPQQGTRPHASEISGSDLDGDEYTVIWDPELIPTTPNPTPHNYDSGPAPKPLERVVNRNDRLKVIMDICEQDNLGRLSTIHLVLVDKFGINSHQAVMLAAGISQELDSVKSGQHPYTPKEIKKIISKAGKTRPDFMQLTNYKQYKSKKIVGKLFRSAHHLTNTFSNANFDKNDRVLIDSTLLHKNYKKYIDFAQALYRTYKYEILEIMGAYRFSNEIDLFCCAESCNMDANERSDIQHTVQQLLKAVFQDIRNIFFNDAISASEEKAKAAACYYVAYTDDNDTDERMLSFPWLFASQLLPDCPNNSENEDELILEYNSKICNWLKLHIPILLSLIPNKDDFTFTKILEICFAKACDNQDEKMIDHAEKLIEQLIKITSNTY</sequence>
<reference evidence="11" key="1">
    <citation type="submission" date="2021-02" db="EMBL/GenBank/DDBJ databases">
        <authorList>
            <person name="Nowell W R."/>
        </authorList>
    </citation>
    <scope>NUCLEOTIDE SEQUENCE</scope>
</reference>
<dbReference type="Pfam" id="PF05183">
    <property type="entry name" value="RdRP"/>
    <property type="match status" value="1"/>
</dbReference>
<protein>
    <recommendedName>
        <fullName evidence="8">RNA-dependent RNA polymerase</fullName>
        <ecNumber evidence="8">2.7.7.48</ecNumber>
    </recommendedName>
</protein>
<keyword evidence="4 8" id="KW-0548">Nucleotidyltransferase</keyword>
<dbReference type="AlphaFoldDB" id="A0A814IF81"/>
<proteinExistence type="inferred from homology"/>
<dbReference type="InterPro" id="IPR058752">
    <property type="entry name" value="RDRP_C_head"/>
</dbReference>
<evidence type="ECO:0000259" key="10">
    <source>
        <dbReference type="Pfam" id="PF26253"/>
    </source>
</evidence>
<name>A0A814IF81_9BILA</name>
<dbReference type="InterPro" id="IPR057596">
    <property type="entry name" value="RDRP_core"/>
</dbReference>
<evidence type="ECO:0000256" key="6">
    <source>
        <dbReference type="ARBA" id="ARBA00023158"/>
    </source>
</evidence>